<dbReference type="SUPFAM" id="SSF69118">
    <property type="entry name" value="AhpD-like"/>
    <property type="match status" value="1"/>
</dbReference>
<accession>A0ABW2MYT5</accession>
<dbReference type="RefSeq" id="WP_255890419.1">
    <property type="nucleotide sequence ID" value="NZ_JAFMZM010000003.1"/>
</dbReference>
<gene>
    <name evidence="1" type="ORF">ACFQO6_00880</name>
</gene>
<dbReference type="EMBL" id="JBHTCH010000001">
    <property type="protein sequence ID" value="MFC7358805.1"/>
    <property type="molecule type" value="Genomic_DNA"/>
</dbReference>
<name>A0ABW2MYT5_9ACTN</name>
<dbReference type="Proteomes" id="UP001596524">
    <property type="component" value="Unassembled WGS sequence"/>
</dbReference>
<protein>
    <submittedName>
        <fullName evidence="1">Uncharacterized protein</fullName>
    </submittedName>
</protein>
<sequence length="63" mass="6858">MPRATCSVTLVERHGQVGAMVRTMAHSPAVLGGYLQLSRGMKRAKLDRRTSELVSIALQVHQG</sequence>
<dbReference type="InterPro" id="IPR029032">
    <property type="entry name" value="AhpD-like"/>
</dbReference>
<keyword evidence="2" id="KW-1185">Reference proteome</keyword>
<evidence type="ECO:0000313" key="1">
    <source>
        <dbReference type="EMBL" id="MFC7358805.1"/>
    </source>
</evidence>
<organism evidence="1 2">
    <name type="scientific">Nocardioides astragali</name>
    <dbReference type="NCBI Taxonomy" id="1776736"/>
    <lineage>
        <taxon>Bacteria</taxon>
        <taxon>Bacillati</taxon>
        <taxon>Actinomycetota</taxon>
        <taxon>Actinomycetes</taxon>
        <taxon>Propionibacteriales</taxon>
        <taxon>Nocardioidaceae</taxon>
        <taxon>Nocardioides</taxon>
    </lineage>
</organism>
<evidence type="ECO:0000313" key="2">
    <source>
        <dbReference type="Proteomes" id="UP001596524"/>
    </source>
</evidence>
<reference evidence="2" key="1">
    <citation type="journal article" date="2019" name="Int. J. Syst. Evol. Microbiol.">
        <title>The Global Catalogue of Microorganisms (GCM) 10K type strain sequencing project: providing services to taxonomists for standard genome sequencing and annotation.</title>
        <authorList>
            <consortium name="The Broad Institute Genomics Platform"/>
            <consortium name="The Broad Institute Genome Sequencing Center for Infectious Disease"/>
            <person name="Wu L."/>
            <person name="Ma J."/>
        </authorList>
    </citation>
    <scope>NUCLEOTIDE SEQUENCE [LARGE SCALE GENOMIC DNA]</scope>
    <source>
        <strain evidence="2">FCH27</strain>
    </source>
</reference>
<comment type="caution">
    <text evidence="1">The sequence shown here is derived from an EMBL/GenBank/DDBJ whole genome shotgun (WGS) entry which is preliminary data.</text>
</comment>
<proteinExistence type="predicted"/>
<dbReference type="Gene3D" id="1.20.1290.10">
    <property type="entry name" value="AhpD-like"/>
    <property type="match status" value="1"/>
</dbReference>